<gene>
    <name evidence="1" type="ORF">TNIN_480751</name>
</gene>
<proteinExistence type="predicted"/>
<protein>
    <submittedName>
        <fullName evidence="1">Uncharacterized protein</fullName>
    </submittedName>
</protein>
<accession>A0A8X7BVM7</accession>
<name>A0A8X7BVM7_9ARAC</name>
<keyword evidence="2" id="KW-1185">Reference proteome</keyword>
<evidence type="ECO:0000313" key="2">
    <source>
        <dbReference type="Proteomes" id="UP000886998"/>
    </source>
</evidence>
<sequence length="90" mass="10180">MDIVKNKEDIPPKPRKLLTRLLESLPENTQPESPQRVCLPVPTTPVPAISTRILLLQWIVLFKSLTIRKMNPKQMQPTSNQLGAVVAEGW</sequence>
<comment type="caution">
    <text evidence="1">The sequence shown here is derived from an EMBL/GenBank/DDBJ whole genome shotgun (WGS) entry which is preliminary data.</text>
</comment>
<organism evidence="1 2">
    <name type="scientific">Trichonephila inaurata madagascariensis</name>
    <dbReference type="NCBI Taxonomy" id="2747483"/>
    <lineage>
        <taxon>Eukaryota</taxon>
        <taxon>Metazoa</taxon>
        <taxon>Ecdysozoa</taxon>
        <taxon>Arthropoda</taxon>
        <taxon>Chelicerata</taxon>
        <taxon>Arachnida</taxon>
        <taxon>Araneae</taxon>
        <taxon>Araneomorphae</taxon>
        <taxon>Entelegynae</taxon>
        <taxon>Araneoidea</taxon>
        <taxon>Nephilidae</taxon>
        <taxon>Trichonephila</taxon>
        <taxon>Trichonephila inaurata</taxon>
    </lineage>
</organism>
<evidence type="ECO:0000313" key="1">
    <source>
        <dbReference type="EMBL" id="GFY43639.1"/>
    </source>
</evidence>
<dbReference type="Proteomes" id="UP000886998">
    <property type="component" value="Unassembled WGS sequence"/>
</dbReference>
<reference evidence="1" key="1">
    <citation type="submission" date="2020-08" db="EMBL/GenBank/DDBJ databases">
        <title>Multicomponent nature underlies the extraordinary mechanical properties of spider dragline silk.</title>
        <authorList>
            <person name="Kono N."/>
            <person name="Nakamura H."/>
            <person name="Mori M."/>
            <person name="Yoshida Y."/>
            <person name="Ohtoshi R."/>
            <person name="Malay A.D."/>
            <person name="Moran D.A.P."/>
            <person name="Tomita M."/>
            <person name="Numata K."/>
            <person name="Arakawa K."/>
        </authorList>
    </citation>
    <scope>NUCLEOTIDE SEQUENCE</scope>
</reference>
<dbReference type="AlphaFoldDB" id="A0A8X7BVM7"/>
<dbReference type="EMBL" id="BMAV01003790">
    <property type="protein sequence ID" value="GFY43639.1"/>
    <property type="molecule type" value="Genomic_DNA"/>
</dbReference>